<proteinExistence type="predicted"/>
<dbReference type="GO" id="GO:0008017">
    <property type="term" value="F:microtubule binding"/>
    <property type="evidence" value="ECO:0007669"/>
    <property type="project" value="TreeGrafter"/>
</dbReference>
<dbReference type="EMBL" id="BLXT01005617">
    <property type="protein sequence ID" value="GFO24731.1"/>
    <property type="molecule type" value="Genomic_DNA"/>
</dbReference>
<feature type="compositionally biased region" description="Basic and acidic residues" evidence="2">
    <location>
        <begin position="663"/>
        <end position="674"/>
    </location>
</feature>
<keyword evidence="4" id="KW-1185">Reference proteome</keyword>
<feature type="compositionally biased region" description="Polar residues" evidence="2">
    <location>
        <begin position="557"/>
        <end position="574"/>
    </location>
</feature>
<protein>
    <submittedName>
        <fullName evidence="3">HAUS augmin-like complex subunit 6</fullName>
    </submittedName>
</protein>
<evidence type="ECO:0000313" key="4">
    <source>
        <dbReference type="Proteomes" id="UP000735302"/>
    </source>
</evidence>
<evidence type="ECO:0000313" key="3">
    <source>
        <dbReference type="EMBL" id="GFO24731.1"/>
    </source>
</evidence>
<dbReference type="Proteomes" id="UP000735302">
    <property type="component" value="Unassembled WGS sequence"/>
</dbReference>
<feature type="compositionally biased region" description="Polar residues" evidence="2">
    <location>
        <begin position="413"/>
        <end position="422"/>
    </location>
</feature>
<dbReference type="GO" id="GO:0070652">
    <property type="term" value="C:HAUS complex"/>
    <property type="evidence" value="ECO:0007669"/>
    <property type="project" value="InterPro"/>
</dbReference>
<sequence length="849" mass="93549">MRSALVYPVVNPTFAYGDVMKTALEDSCQQLQTASFEQFHLTVAANRKWKESEDEMVKTYRQLSRVLRDQENEKRQLVNTLAKNAQEQGLSLPAKRTVSMFDSDKDAYAKNRGRRMEKVRSQWKELIDFGQEMDNKRSILKAILDPGSEKHVVNGSDLGIRIPNMLLQDFQKEIQAEEIDNVYIGGRLNLESVAFLWNLCLKQYKEELETEILPDLADEIPAIKHQVQQHHAYLQAAQKTRDEIRNTILPKVQDEIEKLHRKLKCLNATTRYHEKSNNNSGLELIAPTPPLTFLSRNSEAGDTPTGPGISLLSKRDTPDAISTIVGKIEQIVIQSSKSTGGPKDLYVSSGLQALGKSTKTTSASKTSTQTGIAKGNKQGKKLSESHKKQTKIVHARPPTAGKASEQKKVKPLSNFTSTSVTPKTRKQMAEDTLANWIVDSVLESDTSHRDLGSPEMNSLNDSIFKGSPHVLDQEAFVSKDLLNRTPQQSTLSSSSKKPPSRDLMNQNIHMGDPSPRSSLTTPLWERLSPSIGKKASEVTSDLFSPVVSVSSESHADLTASTSNKSEHNFSASQTLSPLSSPLLARDANLDQATTLQLSDPGDNKRQSELDASSKRVSKSESASYLPDGENDTEDLKNVYRGLTRFPGDGQTSHNYQNSVSTSDHSDEATEMESMSKDSLCDPIISETPASNPLTLIDNLENTQPLSSNQTASDTANNTSNSNQMPLRENGDDGKLLTWDFSNVSSQDLLDLDGGDDLMHCLDDSFSPAKKGIVVESGRSSCRDSHEVNHEEKICLSEPSVFVTKAYKNDSVASTSHTSLTVSGSNNILAQMALLQKRLANIVNESSEED</sequence>
<dbReference type="PANTHER" id="PTHR16151">
    <property type="entry name" value="HAUS AUGMIN-LIKE COMPLEX SUBUNIT 6"/>
    <property type="match status" value="1"/>
</dbReference>
<feature type="region of interest" description="Disordered" evidence="2">
    <location>
        <begin position="557"/>
        <end position="576"/>
    </location>
</feature>
<dbReference type="AlphaFoldDB" id="A0AAV4BN79"/>
<dbReference type="InterPro" id="IPR026797">
    <property type="entry name" value="HAUS_6"/>
</dbReference>
<accession>A0AAV4BN79</accession>
<feature type="coiled-coil region" evidence="1">
    <location>
        <begin position="60"/>
        <end position="88"/>
    </location>
</feature>
<evidence type="ECO:0000256" key="1">
    <source>
        <dbReference type="SAM" id="Coils"/>
    </source>
</evidence>
<comment type="caution">
    <text evidence="3">The sequence shown here is derived from an EMBL/GenBank/DDBJ whole genome shotgun (WGS) entry which is preliminary data.</text>
</comment>
<dbReference type="PANTHER" id="PTHR16151:SF2">
    <property type="entry name" value="HAUS AUGMIN-LIKE COMPLEX SUBUNIT 6"/>
    <property type="match status" value="1"/>
</dbReference>
<feature type="region of interest" description="Disordered" evidence="2">
    <location>
        <begin position="594"/>
        <end position="674"/>
    </location>
</feature>
<feature type="compositionally biased region" description="Polar residues" evidence="2">
    <location>
        <begin position="649"/>
        <end position="662"/>
    </location>
</feature>
<feature type="region of interest" description="Disordered" evidence="2">
    <location>
        <begin position="356"/>
        <end position="426"/>
    </location>
</feature>
<gene>
    <name evidence="3" type="ORF">PoB_005123600</name>
</gene>
<feature type="compositionally biased region" description="Low complexity" evidence="2">
    <location>
        <begin position="485"/>
        <end position="497"/>
    </location>
</feature>
<feature type="compositionally biased region" description="Low complexity" evidence="2">
    <location>
        <begin position="706"/>
        <end position="723"/>
    </location>
</feature>
<dbReference type="GO" id="GO:0051225">
    <property type="term" value="P:spindle assembly"/>
    <property type="evidence" value="ECO:0007669"/>
    <property type="project" value="InterPro"/>
</dbReference>
<feature type="region of interest" description="Disordered" evidence="2">
    <location>
        <begin position="703"/>
        <end position="730"/>
    </location>
</feature>
<keyword evidence="1" id="KW-0175">Coiled coil</keyword>
<feature type="compositionally biased region" description="Low complexity" evidence="2">
    <location>
        <begin position="356"/>
        <end position="370"/>
    </location>
</feature>
<reference evidence="3 4" key="1">
    <citation type="journal article" date="2021" name="Elife">
        <title>Chloroplast acquisition without the gene transfer in kleptoplastic sea slugs, Plakobranchus ocellatus.</title>
        <authorList>
            <person name="Maeda T."/>
            <person name="Takahashi S."/>
            <person name="Yoshida T."/>
            <person name="Shimamura S."/>
            <person name="Takaki Y."/>
            <person name="Nagai Y."/>
            <person name="Toyoda A."/>
            <person name="Suzuki Y."/>
            <person name="Arimoto A."/>
            <person name="Ishii H."/>
            <person name="Satoh N."/>
            <person name="Nishiyama T."/>
            <person name="Hasebe M."/>
            <person name="Maruyama T."/>
            <person name="Minagawa J."/>
            <person name="Obokata J."/>
            <person name="Shigenobu S."/>
        </authorList>
    </citation>
    <scope>NUCLEOTIDE SEQUENCE [LARGE SCALE GENOMIC DNA]</scope>
</reference>
<dbReference type="GO" id="GO:1990498">
    <property type="term" value="C:mitotic spindle microtubule"/>
    <property type="evidence" value="ECO:0007669"/>
    <property type="project" value="TreeGrafter"/>
</dbReference>
<feature type="compositionally biased region" description="Basic and acidic residues" evidence="2">
    <location>
        <begin position="601"/>
        <end position="613"/>
    </location>
</feature>
<evidence type="ECO:0000256" key="2">
    <source>
        <dbReference type="SAM" id="MobiDB-lite"/>
    </source>
</evidence>
<organism evidence="3 4">
    <name type="scientific">Plakobranchus ocellatus</name>
    <dbReference type="NCBI Taxonomy" id="259542"/>
    <lineage>
        <taxon>Eukaryota</taxon>
        <taxon>Metazoa</taxon>
        <taxon>Spiralia</taxon>
        <taxon>Lophotrochozoa</taxon>
        <taxon>Mollusca</taxon>
        <taxon>Gastropoda</taxon>
        <taxon>Heterobranchia</taxon>
        <taxon>Euthyneura</taxon>
        <taxon>Panpulmonata</taxon>
        <taxon>Sacoglossa</taxon>
        <taxon>Placobranchoidea</taxon>
        <taxon>Plakobranchidae</taxon>
        <taxon>Plakobranchus</taxon>
    </lineage>
</organism>
<feature type="region of interest" description="Disordered" evidence="2">
    <location>
        <begin position="481"/>
        <end position="522"/>
    </location>
</feature>
<name>A0AAV4BN79_9GAST</name>